<dbReference type="Proteomes" id="UP000887576">
    <property type="component" value="Unplaced"/>
</dbReference>
<evidence type="ECO:0000313" key="1">
    <source>
        <dbReference type="Proteomes" id="UP000887576"/>
    </source>
</evidence>
<sequence length="165" mass="17886">MNSQVVTNSVRLITMSTMKRLDEKTILQKATDGIKAYGDHTKKGAYKLYDDASDRAKAAGDKAKEAGEAIKDKAEDAYDSAKDKTGDKWEATKEGVGHAIDATKNKASHAYEVAKENASSAVNKTKEAARDLKKKVFGEPDELGHDEETKRKAVAEGDQEAGIPK</sequence>
<organism evidence="1 2">
    <name type="scientific">Panagrolaimus sp. JU765</name>
    <dbReference type="NCBI Taxonomy" id="591449"/>
    <lineage>
        <taxon>Eukaryota</taxon>
        <taxon>Metazoa</taxon>
        <taxon>Ecdysozoa</taxon>
        <taxon>Nematoda</taxon>
        <taxon>Chromadorea</taxon>
        <taxon>Rhabditida</taxon>
        <taxon>Tylenchina</taxon>
        <taxon>Panagrolaimomorpha</taxon>
        <taxon>Panagrolaimoidea</taxon>
        <taxon>Panagrolaimidae</taxon>
        <taxon>Panagrolaimus</taxon>
    </lineage>
</organism>
<proteinExistence type="predicted"/>
<reference evidence="2" key="1">
    <citation type="submission" date="2022-11" db="UniProtKB">
        <authorList>
            <consortium name="WormBaseParasite"/>
        </authorList>
    </citation>
    <scope>IDENTIFICATION</scope>
</reference>
<name>A0AC34RFD0_9BILA</name>
<dbReference type="WBParaSite" id="JU765_v2.g6259.t1">
    <property type="protein sequence ID" value="JU765_v2.g6259.t1"/>
    <property type="gene ID" value="JU765_v2.g6259"/>
</dbReference>
<protein>
    <submittedName>
        <fullName evidence="2">Uncharacterized protein</fullName>
    </submittedName>
</protein>
<accession>A0AC34RFD0</accession>
<evidence type="ECO:0000313" key="2">
    <source>
        <dbReference type="WBParaSite" id="JU765_v2.g6259.t1"/>
    </source>
</evidence>